<evidence type="ECO:0000313" key="2">
    <source>
        <dbReference type="Proteomes" id="UP001589834"/>
    </source>
</evidence>
<dbReference type="EMBL" id="JBHLTN010000029">
    <property type="protein sequence ID" value="MFC0593708.1"/>
    <property type="molecule type" value="Genomic_DNA"/>
</dbReference>
<organism evidence="1 2">
    <name type="scientific">Ottowia pentelensis</name>
    <dbReference type="NCBI Taxonomy" id="511108"/>
    <lineage>
        <taxon>Bacteria</taxon>
        <taxon>Pseudomonadati</taxon>
        <taxon>Pseudomonadota</taxon>
        <taxon>Betaproteobacteria</taxon>
        <taxon>Burkholderiales</taxon>
        <taxon>Comamonadaceae</taxon>
        <taxon>Ottowia</taxon>
    </lineage>
</organism>
<protein>
    <recommendedName>
        <fullName evidence="3">6-phosphogluconate dehydrogenase NADP-binding domain-containing protein</fullName>
    </recommendedName>
</protein>
<evidence type="ECO:0000313" key="1">
    <source>
        <dbReference type="EMBL" id="MFC0593708.1"/>
    </source>
</evidence>
<evidence type="ECO:0008006" key="3">
    <source>
        <dbReference type="Google" id="ProtNLM"/>
    </source>
</evidence>
<proteinExistence type="predicted"/>
<keyword evidence="2" id="KW-1185">Reference proteome</keyword>
<dbReference type="Proteomes" id="UP001589834">
    <property type="component" value="Unassembled WGS sequence"/>
</dbReference>
<name>A0ABV6PXB5_9BURK</name>
<dbReference type="Gene3D" id="3.40.50.720">
    <property type="entry name" value="NAD(P)-binding Rossmann-like Domain"/>
    <property type="match status" value="1"/>
</dbReference>
<dbReference type="RefSeq" id="WP_293225087.1">
    <property type="nucleotide sequence ID" value="NZ_JBHLTN010000029.1"/>
</dbReference>
<gene>
    <name evidence="1" type="ORF">ACFFGG_14240</name>
</gene>
<accession>A0ABV6PXB5</accession>
<comment type="caution">
    <text evidence="1">The sequence shown here is derived from an EMBL/GenBank/DDBJ whole genome shotgun (WGS) entry which is preliminary data.</text>
</comment>
<sequence>MTIQAMSVIGTGNLGAPMVRNARRGRFGRIVCDRNPAVGEPGVCARPFI</sequence>
<reference evidence="1 2" key="1">
    <citation type="submission" date="2024-09" db="EMBL/GenBank/DDBJ databases">
        <authorList>
            <person name="Sun Q."/>
            <person name="Mori K."/>
        </authorList>
    </citation>
    <scope>NUCLEOTIDE SEQUENCE [LARGE SCALE GENOMIC DNA]</scope>
    <source>
        <strain evidence="1 2">NCAIM B.02336</strain>
    </source>
</reference>